<accession>A0A8U0IIZ6</accession>
<sequence>MAQTTTRKRMAEFLESHPRTMGALFTVCLLLMQAGNVAANGASAYSGP</sequence>
<dbReference type="EMBL" id="CP096658">
    <property type="protein sequence ID" value="UPW00252.1"/>
    <property type="molecule type" value="Genomic_DNA"/>
</dbReference>
<gene>
    <name evidence="1" type="ORF">M0R88_17300</name>
</gene>
<dbReference type="RefSeq" id="WP_248654665.1">
    <property type="nucleotide sequence ID" value="NZ_CP096658.1"/>
</dbReference>
<evidence type="ECO:0000313" key="1">
    <source>
        <dbReference type="EMBL" id="UPW00252.1"/>
    </source>
</evidence>
<dbReference type="AlphaFoldDB" id="A0A8U0IIZ6"/>
<organism evidence="1 2">
    <name type="scientific">Halorussus gelatinilyticus</name>
    <dbReference type="NCBI Taxonomy" id="2937524"/>
    <lineage>
        <taxon>Archaea</taxon>
        <taxon>Methanobacteriati</taxon>
        <taxon>Methanobacteriota</taxon>
        <taxon>Stenosarchaea group</taxon>
        <taxon>Halobacteria</taxon>
        <taxon>Halobacteriales</taxon>
        <taxon>Haladaptataceae</taxon>
        <taxon>Halorussus</taxon>
    </lineage>
</organism>
<reference evidence="1" key="1">
    <citation type="submission" date="2022-04" db="EMBL/GenBank/DDBJ databases">
        <title>Diverse halophilic archaea isolated from saline environments.</title>
        <authorList>
            <person name="Cui H.-L."/>
        </authorList>
    </citation>
    <scope>NUCLEOTIDE SEQUENCE</scope>
    <source>
        <strain evidence="1">XZYJT40</strain>
    </source>
</reference>
<dbReference type="InterPro" id="IPR055926">
    <property type="entry name" value="DUF7503"/>
</dbReference>
<protein>
    <submittedName>
        <fullName evidence="1">Uncharacterized protein</fullName>
    </submittedName>
</protein>
<dbReference type="GeneID" id="72191649"/>
<name>A0A8U0IIZ6_9EURY</name>
<evidence type="ECO:0000313" key="2">
    <source>
        <dbReference type="Proteomes" id="UP000830434"/>
    </source>
</evidence>
<keyword evidence="2" id="KW-1185">Reference proteome</keyword>
<dbReference type="KEGG" id="haxz:M0R88_17300"/>
<dbReference type="Pfam" id="PF24335">
    <property type="entry name" value="DUF7503"/>
    <property type="match status" value="1"/>
</dbReference>
<proteinExistence type="predicted"/>
<dbReference type="Proteomes" id="UP000830434">
    <property type="component" value="Chromosome"/>
</dbReference>